<name>A0A1E4RBX0_9ASCO</name>
<dbReference type="GeneID" id="30994848"/>
<feature type="region of interest" description="Disordered" evidence="8">
    <location>
        <begin position="854"/>
        <end position="887"/>
    </location>
</feature>
<keyword evidence="3" id="KW-0963">Cytoplasm</keyword>
<proteinExistence type="inferred from homology"/>
<feature type="domain" description="MYND-type" evidence="9">
    <location>
        <begin position="788"/>
        <end position="829"/>
    </location>
</feature>
<keyword evidence="6" id="KW-0862">Zinc</keyword>
<feature type="compositionally biased region" description="Low complexity" evidence="8">
    <location>
        <begin position="175"/>
        <end position="201"/>
    </location>
</feature>
<evidence type="ECO:0000256" key="6">
    <source>
        <dbReference type="ARBA" id="ARBA00022833"/>
    </source>
</evidence>
<feature type="region of interest" description="Disordered" evidence="8">
    <location>
        <begin position="227"/>
        <end position="251"/>
    </location>
</feature>
<keyword evidence="11" id="KW-1185">Reference proteome</keyword>
<dbReference type="PROSITE" id="PS50865">
    <property type="entry name" value="ZF_MYND_2"/>
    <property type="match status" value="1"/>
</dbReference>
<organism evidence="10 11">
    <name type="scientific">Hyphopichia burtonii NRRL Y-1933</name>
    <dbReference type="NCBI Taxonomy" id="984485"/>
    <lineage>
        <taxon>Eukaryota</taxon>
        <taxon>Fungi</taxon>
        <taxon>Dikarya</taxon>
        <taxon>Ascomycota</taxon>
        <taxon>Saccharomycotina</taxon>
        <taxon>Pichiomycetes</taxon>
        <taxon>Debaryomycetaceae</taxon>
        <taxon>Hyphopichia</taxon>
    </lineage>
</organism>
<accession>A0A1E4RBX0</accession>
<keyword evidence="5 7" id="KW-0863">Zinc-finger</keyword>
<dbReference type="InterPro" id="IPR051664">
    <property type="entry name" value="MYND-type_zinc_finger"/>
</dbReference>
<sequence length="887" mass="101398">MRDSNYKSVSSNKAAVTITTSLYDRRALEVTSDKPLVNSLNHLTYLVSSSAKVRETLSNDGGIERLIEILHECHNLTFNLKDNIFNSEKKLLTAWKWTLAFQCLVLVGTRGTEKIRQKVVKAGMLPIIATVLDNYLTIHERTFLHANVRPGCGHENFNCQQPSTQLRLSNESNVNPQQQRPPAQQQQQQNRRTLNTQRNQPPTLDPQVTNRTAPTQDTGLLFTTQHNQPQSNMNMENLNSQPDSAPATASESFPEVGSTQEVAFDNTTTNNNNNNTNNNNRNINTAIDNATSNFLNQIDSFSSSTFPIQITPSLASDTVTSTSIPNSNSMPNFFNGNRSDNLTSDDYDSLTVDQLFKLVHVNGISGTQFNNNGVSTNKSLANNDIKRRYLIVNIIKKLREEKEDDLLDDKFLDDNDYEMDNGLQFLSDLYLQEDRNIHLGNMVTSKSAPRSFTETGVVIPRDDDIVWSLQLLAYISKYPHLKEILQNTDLVIDMSIRDKQLKLYLQKQMKMKLKKQQKINSRPTMTPKLRRYKFFNRPAPENGNNSLNSIRNINPITTNTYLERFNASASSSPQMLNDINSIQNEDFILDEDKLDLCNNKPDVEDLIEDAEAEDDEDDFDDKNNEDEEDEEYLSCLAGTNLKSEENSSYLSKLYDSIIDAESIVNDLDREIALFHISDKINRYIELESKKLSNSIIQKRLEKKKYLKEKWNYDTYDSFDIDDEPFGYNSNEENDYDDSLVEYKKFNLFPMVEKFTFLAGTDMYYWSGVIMRNSCRRNDFKGGVRQCGNLECGKWEKYPREFSKCRRCKRTKYCSRECQMKAWHCHRNWCIPSNLSNTTSNTGNSAINSNYGNTASNINESSADDGANNNNTNTNGEDIYMDHPTSSS</sequence>
<dbReference type="PANTHER" id="PTHR47442">
    <property type="entry name" value="MYND-TYPE ZINC FINGER PROTEIN MUB1"/>
    <property type="match status" value="1"/>
</dbReference>
<reference evidence="11" key="1">
    <citation type="submission" date="2016-05" db="EMBL/GenBank/DDBJ databases">
        <title>Comparative genomics of biotechnologically important yeasts.</title>
        <authorList>
            <consortium name="DOE Joint Genome Institute"/>
            <person name="Riley R."/>
            <person name="Haridas S."/>
            <person name="Wolfe K.H."/>
            <person name="Lopes M.R."/>
            <person name="Hittinger C.T."/>
            <person name="Goker M."/>
            <person name="Salamov A."/>
            <person name="Wisecaver J."/>
            <person name="Long T.M."/>
            <person name="Aerts A.L."/>
            <person name="Barry K."/>
            <person name="Choi C."/>
            <person name="Clum A."/>
            <person name="Coughlan A.Y."/>
            <person name="Deshpande S."/>
            <person name="Douglass A.P."/>
            <person name="Hanson S.J."/>
            <person name="Klenk H.-P."/>
            <person name="Labutti K."/>
            <person name="Lapidus A."/>
            <person name="Lindquist E."/>
            <person name="Lipzen A."/>
            <person name="Meier-Kolthoff J.P."/>
            <person name="Ohm R.A."/>
            <person name="Otillar R.P."/>
            <person name="Pangilinan J."/>
            <person name="Peng Y."/>
            <person name="Rokas A."/>
            <person name="Rosa C.A."/>
            <person name="Scheuner C."/>
            <person name="Sibirny A.A."/>
            <person name="Slot J.C."/>
            <person name="Stielow J.B."/>
            <person name="Sun H."/>
            <person name="Kurtzman C.P."/>
            <person name="Blackwell M."/>
            <person name="Grigoriev I.V."/>
            <person name="Jeffries T.W."/>
        </authorList>
    </citation>
    <scope>NUCLEOTIDE SEQUENCE [LARGE SCALE GENOMIC DNA]</scope>
    <source>
        <strain evidence="11">NRRL Y-1933</strain>
    </source>
</reference>
<evidence type="ECO:0000313" key="10">
    <source>
        <dbReference type="EMBL" id="ODV64768.1"/>
    </source>
</evidence>
<feature type="region of interest" description="Disordered" evidence="8">
    <location>
        <begin position="168"/>
        <end position="214"/>
    </location>
</feature>
<dbReference type="RefSeq" id="XP_020073835.1">
    <property type="nucleotide sequence ID" value="XM_020220298.1"/>
</dbReference>
<dbReference type="PANTHER" id="PTHR47442:SF1">
    <property type="entry name" value="MYND-TYPE ZINC FINGER PROTEIN MUB1"/>
    <property type="match status" value="1"/>
</dbReference>
<dbReference type="EMBL" id="KV454546">
    <property type="protein sequence ID" value="ODV64768.1"/>
    <property type="molecule type" value="Genomic_DNA"/>
</dbReference>
<dbReference type="SUPFAM" id="SSF144232">
    <property type="entry name" value="HIT/MYND zinc finger-like"/>
    <property type="match status" value="1"/>
</dbReference>
<dbReference type="AlphaFoldDB" id="A0A1E4RBX0"/>
<evidence type="ECO:0000256" key="5">
    <source>
        <dbReference type="ARBA" id="ARBA00022771"/>
    </source>
</evidence>
<dbReference type="InterPro" id="IPR002893">
    <property type="entry name" value="Znf_MYND"/>
</dbReference>
<evidence type="ECO:0000256" key="7">
    <source>
        <dbReference type="PROSITE-ProRule" id="PRU00134"/>
    </source>
</evidence>
<evidence type="ECO:0000256" key="8">
    <source>
        <dbReference type="SAM" id="MobiDB-lite"/>
    </source>
</evidence>
<evidence type="ECO:0000259" key="9">
    <source>
        <dbReference type="PROSITE" id="PS50865"/>
    </source>
</evidence>
<evidence type="ECO:0000256" key="2">
    <source>
        <dbReference type="ARBA" id="ARBA00010655"/>
    </source>
</evidence>
<comment type="similarity">
    <text evidence="2">Belongs to the MUB1/samB family.</text>
</comment>
<dbReference type="Gene3D" id="6.10.140.2220">
    <property type="match status" value="1"/>
</dbReference>
<dbReference type="Proteomes" id="UP000095085">
    <property type="component" value="Unassembled WGS sequence"/>
</dbReference>
<dbReference type="GO" id="GO:0007163">
    <property type="term" value="P:establishment or maintenance of cell polarity"/>
    <property type="evidence" value="ECO:0007669"/>
    <property type="project" value="TreeGrafter"/>
</dbReference>
<dbReference type="GO" id="GO:0008270">
    <property type="term" value="F:zinc ion binding"/>
    <property type="evidence" value="ECO:0007669"/>
    <property type="project" value="UniProtKB-KW"/>
</dbReference>
<dbReference type="GO" id="GO:0005737">
    <property type="term" value="C:cytoplasm"/>
    <property type="evidence" value="ECO:0007669"/>
    <property type="project" value="UniProtKB-SubCell"/>
</dbReference>
<feature type="region of interest" description="Disordered" evidence="8">
    <location>
        <begin position="609"/>
        <end position="629"/>
    </location>
</feature>
<gene>
    <name evidence="10" type="ORF">HYPBUDRAFT_150710</name>
</gene>
<dbReference type="Pfam" id="PF01753">
    <property type="entry name" value="zf-MYND"/>
    <property type="match status" value="1"/>
</dbReference>
<dbReference type="OrthoDB" id="5594178at2759"/>
<evidence type="ECO:0000256" key="3">
    <source>
        <dbReference type="ARBA" id="ARBA00022490"/>
    </source>
</evidence>
<evidence type="ECO:0000313" key="11">
    <source>
        <dbReference type="Proteomes" id="UP000095085"/>
    </source>
</evidence>
<comment type="subcellular location">
    <subcellularLocation>
        <location evidence="1">Cytoplasm</location>
    </subcellularLocation>
</comment>
<evidence type="ECO:0000256" key="1">
    <source>
        <dbReference type="ARBA" id="ARBA00004496"/>
    </source>
</evidence>
<evidence type="ECO:0000256" key="4">
    <source>
        <dbReference type="ARBA" id="ARBA00022723"/>
    </source>
</evidence>
<dbReference type="GO" id="GO:1990304">
    <property type="term" value="C:MUB1-RAD6-UBR2 ubiquitin ligase complex"/>
    <property type="evidence" value="ECO:0007669"/>
    <property type="project" value="TreeGrafter"/>
</dbReference>
<protein>
    <recommendedName>
        <fullName evidence="9">MYND-type domain-containing protein</fullName>
    </recommendedName>
</protein>
<dbReference type="GO" id="GO:0006511">
    <property type="term" value="P:ubiquitin-dependent protein catabolic process"/>
    <property type="evidence" value="ECO:0007669"/>
    <property type="project" value="TreeGrafter"/>
</dbReference>
<keyword evidence="4" id="KW-0479">Metal-binding</keyword>
<feature type="compositionally biased region" description="Low complexity" evidence="8">
    <location>
        <begin position="858"/>
        <end position="876"/>
    </location>
</feature>